<sequence length="57" mass="6699">MNYQLLSRRAAELERSHELIKARDMWKDAAKEAAPANREWAELRAALCDTKIERGWK</sequence>
<evidence type="ECO:0000313" key="1">
    <source>
        <dbReference type="EMBL" id="AHF77949.1"/>
    </source>
</evidence>
<reference evidence="1 2" key="1">
    <citation type="journal article" date="2014" name="Genome Biol. Evol.">
        <title>Genome degeneration and adaptation in a nascent stage of symbiosis.</title>
        <authorList>
            <person name="Oakeson K.F."/>
            <person name="Gil R."/>
            <person name="Clayton A.L."/>
            <person name="Dunn D.M."/>
            <person name="von Niederhausern A.C."/>
            <person name="Hamil C."/>
            <person name="Aoyagi A."/>
            <person name="Duval B."/>
            <person name="Baca A."/>
            <person name="Silva F.J."/>
            <person name="Vallier A."/>
            <person name="Jackson D.G."/>
            <person name="Latorre A."/>
            <person name="Weiss R.B."/>
            <person name="Heddi A."/>
            <person name="Moya A."/>
            <person name="Dale C."/>
        </authorList>
    </citation>
    <scope>NUCLEOTIDE SEQUENCE [LARGE SCALE GENOMIC DNA]</scope>
    <source>
        <strain evidence="1 2">HS1</strain>
    </source>
</reference>
<gene>
    <name evidence="1" type="ORF">Sant_2941</name>
</gene>
<name>W0HW18_9GAMM</name>
<protein>
    <submittedName>
        <fullName evidence="1">Phage protein</fullName>
    </submittedName>
</protein>
<evidence type="ECO:0000313" key="2">
    <source>
        <dbReference type="Proteomes" id="UP000019028"/>
    </source>
</evidence>
<dbReference type="Proteomes" id="UP000019028">
    <property type="component" value="Chromosome"/>
</dbReference>
<keyword evidence="2" id="KW-1185">Reference proteome</keyword>
<dbReference type="RefSeq" id="WP_148296305.1">
    <property type="nucleotide sequence ID" value="NZ_CP006569.1"/>
</dbReference>
<dbReference type="InterPro" id="IPR047666">
    <property type="entry name" value="ANR_neg_reg"/>
</dbReference>
<dbReference type="EMBL" id="CP006569">
    <property type="protein sequence ID" value="AHF77949.1"/>
    <property type="molecule type" value="Genomic_DNA"/>
</dbReference>
<accession>W0HW18</accession>
<organism evidence="1 2">
    <name type="scientific">Sodalis praecaptivus</name>
    <dbReference type="NCBI Taxonomy" id="1239307"/>
    <lineage>
        <taxon>Bacteria</taxon>
        <taxon>Pseudomonadati</taxon>
        <taxon>Pseudomonadota</taxon>
        <taxon>Gammaproteobacteria</taxon>
        <taxon>Enterobacterales</taxon>
        <taxon>Bruguierivoracaceae</taxon>
        <taxon>Sodalis</taxon>
    </lineage>
</organism>
<proteinExistence type="predicted"/>
<dbReference type="HOGENOM" id="CLU_2994330_0_0_6"/>
<dbReference type="OrthoDB" id="5690455at2"/>
<dbReference type="KEGG" id="sod:Sant_2941"/>
<dbReference type="NCBIfam" id="NF033650">
    <property type="entry name" value="ANR_neg_reg"/>
    <property type="match status" value="1"/>
</dbReference>
<dbReference type="AlphaFoldDB" id="W0HW18"/>